<evidence type="ECO:0000313" key="1">
    <source>
        <dbReference type="EMBL" id="JAH85236.1"/>
    </source>
</evidence>
<sequence length="28" mass="3305">MHHTTYHYISLKYPHSVGFHIYGMGCHS</sequence>
<reference evidence="1" key="2">
    <citation type="journal article" date="2015" name="Fish Shellfish Immunol.">
        <title>Early steps in the European eel (Anguilla anguilla)-Vibrio vulnificus interaction in the gills: Role of the RtxA13 toxin.</title>
        <authorList>
            <person name="Callol A."/>
            <person name="Pajuelo D."/>
            <person name="Ebbesson L."/>
            <person name="Teles M."/>
            <person name="MacKenzie S."/>
            <person name="Amaro C."/>
        </authorList>
    </citation>
    <scope>NUCLEOTIDE SEQUENCE</scope>
</reference>
<organism evidence="1">
    <name type="scientific">Anguilla anguilla</name>
    <name type="common">European freshwater eel</name>
    <name type="synonym">Muraena anguilla</name>
    <dbReference type="NCBI Taxonomy" id="7936"/>
    <lineage>
        <taxon>Eukaryota</taxon>
        <taxon>Metazoa</taxon>
        <taxon>Chordata</taxon>
        <taxon>Craniata</taxon>
        <taxon>Vertebrata</taxon>
        <taxon>Euteleostomi</taxon>
        <taxon>Actinopterygii</taxon>
        <taxon>Neopterygii</taxon>
        <taxon>Teleostei</taxon>
        <taxon>Anguilliformes</taxon>
        <taxon>Anguillidae</taxon>
        <taxon>Anguilla</taxon>
    </lineage>
</organism>
<accession>A0A0E9W4L3</accession>
<reference evidence="1" key="1">
    <citation type="submission" date="2014-11" db="EMBL/GenBank/DDBJ databases">
        <authorList>
            <person name="Amaro Gonzalez C."/>
        </authorList>
    </citation>
    <scope>NUCLEOTIDE SEQUENCE</scope>
</reference>
<dbReference type="EMBL" id="GBXM01023341">
    <property type="protein sequence ID" value="JAH85236.1"/>
    <property type="molecule type" value="Transcribed_RNA"/>
</dbReference>
<protein>
    <submittedName>
        <fullName evidence="1">Uncharacterized protein</fullName>
    </submittedName>
</protein>
<dbReference type="AlphaFoldDB" id="A0A0E9W4L3"/>
<name>A0A0E9W4L3_ANGAN</name>
<proteinExistence type="predicted"/>